<evidence type="ECO:0000256" key="2">
    <source>
        <dbReference type="ARBA" id="ARBA00023125"/>
    </source>
</evidence>
<evidence type="ECO:0000256" key="3">
    <source>
        <dbReference type="ARBA" id="ARBA00023163"/>
    </source>
</evidence>
<keyword evidence="8" id="KW-1185">Reference proteome</keyword>
<evidence type="ECO:0000256" key="1">
    <source>
        <dbReference type="ARBA" id="ARBA00023015"/>
    </source>
</evidence>
<dbReference type="SMART" id="SM00448">
    <property type="entry name" value="REC"/>
    <property type="match status" value="1"/>
</dbReference>
<dbReference type="InterPro" id="IPR000792">
    <property type="entry name" value="Tscrpt_reg_LuxR_C"/>
</dbReference>
<dbReference type="CDD" id="cd06170">
    <property type="entry name" value="LuxR_C_like"/>
    <property type="match status" value="1"/>
</dbReference>
<dbReference type="NCBIfam" id="NF006900">
    <property type="entry name" value="PRK09390.1"/>
    <property type="match status" value="1"/>
</dbReference>
<feature type="modified residue" description="4-aspartylphosphate" evidence="4">
    <location>
        <position position="54"/>
    </location>
</feature>
<dbReference type="PANTHER" id="PTHR44688">
    <property type="entry name" value="DNA-BINDING TRANSCRIPTIONAL ACTIVATOR DEVR_DOSR"/>
    <property type="match status" value="1"/>
</dbReference>
<organism evidence="7 8">
    <name type="scientific">Aquibaculum arenosum</name>
    <dbReference type="NCBI Taxonomy" id="3032591"/>
    <lineage>
        <taxon>Bacteria</taxon>
        <taxon>Pseudomonadati</taxon>
        <taxon>Pseudomonadota</taxon>
        <taxon>Alphaproteobacteria</taxon>
        <taxon>Rhodospirillales</taxon>
        <taxon>Rhodovibrionaceae</taxon>
        <taxon>Aquibaculum</taxon>
    </lineage>
</organism>
<keyword evidence="1" id="KW-0805">Transcription regulation</keyword>
<dbReference type="InterPro" id="IPR036388">
    <property type="entry name" value="WH-like_DNA-bd_sf"/>
</dbReference>
<dbReference type="Proteomes" id="UP001215503">
    <property type="component" value="Unassembled WGS sequence"/>
</dbReference>
<evidence type="ECO:0000259" key="5">
    <source>
        <dbReference type="PROSITE" id="PS50043"/>
    </source>
</evidence>
<dbReference type="PROSITE" id="PS00622">
    <property type="entry name" value="HTH_LUXR_1"/>
    <property type="match status" value="1"/>
</dbReference>
<evidence type="ECO:0000313" key="8">
    <source>
        <dbReference type="Proteomes" id="UP001215503"/>
    </source>
</evidence>
<dbReference type="InterPro" id="IPR016032">
    <property type="entry name" value="Sig_transdc_resp-reg_C-effctor"/>
</dbReference>
<sequence length="203" mass="22583">MTDHPIYIVDDDPAVRDSLAVLLEVEGYTTIGFESAQLFLDAWSPTLRGGLLLDVRMPGMDGLELLDRLRQQGSELPVVVMTGHGDVPIAVRAMKAGALDFIEKPLTESLLLEAVRRMMAYEKERQGRTKERAEVVERLDSLTPRERDVLEQLVLGQPNKVIAFELGISARTVEVHRSRVMDKMGAKSLSHLVRLALQAGIEV</sequence>
<reference evidence="7 8" key="1">
    <citation type="submission" date="2023-03" db="EMBL/GenBank/DDBJ databases">
        <title>Fodinicurvata sp. CAU 1616 isolated from sea sendiment.</title>
        <authorList>
            <person name="Kim W."/>
        </authorList>
    </citation>
    <scope>NUCLEOTIDE SEQUENCE [LARGE SCALE GENOMIC DNA]</scope>
    <source>
        <strain evidence="7 8">CAU 1616</strain>
    </source>
</reference>
<dbReference type="InterPro" id="IPR011006">
    <property type="entry name" value="CheY-like_superfamily"/>
</dbReference>
<feature type="domain" description="Response regulatory" evidence="6">
    <location>
        <begin position="5"/>
        <end position="119"/>
    </location>
</feature>
<dbReference type="PROSITE" id="PS50110">
    <property type="entry name" value="RESPONSE_REGULATORY"/>
    <property type="match status" value="1"/>
</dbReference>
<keyword evidence="2" id="KW-0238">DNA-binding</keyword>
<gene>
    <name evidence="7" type="primary">fixJ</name>
    <name evidence="7" type="ORF">P2G67_15595</name>
</gene>
<dbReference type="SMART" id="SM00421">
    <property type="entry name" value="HTH_LUXR"/>
    <property type="match status" value="1"/>
</dbReference>
<dbReference type="CDD" id="cd17537">
    <property type="entry name" value="REC_FixJ"/>
    <property type="match status" value="1"/>
</dbReference>
<evidence type="ECO:0000313" key="7">
    <source>
        <dbReference type="EMBL" id="MDF2097400.1"/>
    </source>
</evidence>
<dbReference type="SUPFAM" id="SSF52172">
    <property type="entry name" value="CheY-like"/>
    <property type="match status" value="1"/>
</dbReference>
<dbReference type="SUPFAM" id="SSF46894">
    <property type="entry name" value="C-terminal effector domain of the bipartite response regulators"/>
    <property type="match status" value="1"/>
</dbReference>
<dbReference type="InterPro" id="IPR001789">
    <property type="entry name" value="Sig_transdc_resp-reg_receiver"/>
</dbReference>
<keyword evidence="3" id="KW-0804">Transcription</keyword>
<dbReference type="Pfam" id="PF00196">
    <property type="entry name" value="GerE"/>
    <property type="match status" value="1"/>
</dbReference>
<comment type="caution">
    <text evidence="7">The sequence shown here is derived from an EMBL/GenBank/DDBJ whole genome shotgun (WGS) entry which is preliminary data.</text>
</comment>
<protein>
    <submittedName>
        <fullName evidence="7">Response regulator FixJ</fullName>
    </submittedName>
</protein>
<dbReference type="EMBL" id="JARHUD010000013">
    <property type="protein sequence ID" value="MDF2097400.1"/>
    <property type="molecule type" value="Genomic_DNA"/>
</dbReference>
<dbReference type="Gene3D" id="1.10.10.10">
    <property type="entry name" value="Winged helix-like DNA-binding domain superfamily/Winged helix DNA-binding domain"/>
    <property type="match status" value="1"/>
</dbReference>
<evidence type="ECO:0000259" key="6">
    <source>
        <dbReference type="PROSITE" id="PS50110"/>
    </source>
</evidence>
<dbReference type="PANTHER" id="PTHR44688:SF16">
    <property type="entry name" value="DNA-BINDING TRANSCRIPTIONAL ACTIVATOR DEVR_DOSR"/>
    <property type="match status" value="1"/>
</dbReference>
<dbReference type="PROSITE" id="PS50043">
    <property type="entry name" value="HTH_LUXR_2"/>
    <property type="match status" value="1"/>
</dbReference>
<dbReference type="Pfam" id="PF00072">
    <property type="entry name" value="Response_reg"/>
    <property type="match status" value="1"/>
</dbReference>
<keyword evidence="4" id="KW-0597">Phosphoprotein</keyword>
<name>A0ABT5YR10_9PROT</name>
<feature type="domain" description="HTH luxR-type" evidence="5">
    <location>
        <begin position="135"/>
        <end position="200"/>
    </location>
</feature>
<evidence type="ECO:0000256" key="4">
    <source>
        <dbReference type="PROSITE-ProRule" id="PRU00169"/>
    </source>
</evidence>
<accession>A0ABT5YR10</accession>
<dbReference type="Gene3D" id="3.40.50.2300">
    <property type="match status" value="1"/>
</dbReference>
<dbReference type="PRINTS" id="PR00038">
    <property type="entry name" value="HTHLUXR"/>
</dbReference>
<proteinExistence type="predicted"/>
<dbReference type="RefSeq" id="WP_275824199.1">
    <property type="nucleotide sequence ID" value="NZ_JARHUD010000013.1"/>
</dbReference>